<dbReference type="InterPro" id="IPR013974">
    <property type="entry name" value="SAF"/>
</dbReference>
<keyword evidence="3" id="KW-1185">Reference proteome</keyword>
<dbReference type="Proteomes" id="UP001205601">
    <property type="component" value="Unassembled WGS sequence"/>
</dbReference>
<accession>A0ABT2NR02</accession>
<name>A0ABT2NR02_9RHOB</name>
<dbReference type="Pfam" id="PF16976">
    <property type="entry name" value="RcpC"/>
    <property type="match status" value="1"/>
</dbReference>
<gene>
    <name evidence="2" type="primary">cpaB</name>
    <name evidence="2" type="ORF">N5I32_10350</name>
</gene>
<evidence type="ECO:0000313" key="3">
    <source>
        <dbReference type="Proteomes" id="UP001205601"/>
    </source>
</evidence>
<dbReference type="SMART" id="SM00858">
    <property type="entry name" value="SAF"/>
    <property type="match status" value="1"/>
</dbReference>
<evidence type="ECO:0000259" key="1">
    <source>
        <dbReference type="SMART" id="SM00858"/>
    </source>
</evidence>
<comment type="caution">
    <text evidence="2">The sequence shown here is derived from an EMBL/GenBank/DDBJ whole genome shotgun (WGS) entry which is preliminary data.</text>
</comment>
<dbReference type="InterPro" id="IPR031571">
    <property type="entry name" value="RcpC_dom"/>
</dbReference>
<sequence length="268" mass="28379">MAIKSILVALLGIAVAGGSAYGAREYLRQTAATASVDPTNGLVTAIVAGRDIKFGQAIEPQMLQVVSWPREALPVGAFTDLDMLLPQAGGQPRRAKNAMSAGELILASKVSNFGEKVTIVQTLGENSRAMSIRVDAVTGVGGFVTPGDTVDIVLTQGGGENLRAITILQNVRVIGVDQLANEEENAPVVARTVTVEVSPEDSQKLALAQSAGTLSLTLRTLDSVVDKPLDSIRLSDILQEKSPVEEVEQKSRIKIRRANEVEEVEISN</sequence>
<feature type="domain" description="SAF" evidence="1">
    <location>
        <begin position="43"/>
        <end position="111"/>
    </location>
</feature>
<evidence type="ECO:0000313" key="2">
    <source>
        <dbReference type="EMBL" id="MCT8329915.1"/>
    </source>
</evidence>
<dbReference type="Pfam" id="PF08666">
    <property type="entry name" value="SAF"/>
    <property type="match status" value="1"/>
</dbReference>
<dbReference type="RefSeq" id="WP_261495490.1">
    <property type="nucleotide sequence ID" value="NZ_JAOCQF010000001.1"/>
</dbReference>
<dbReference type="InterPro" id="IPR017592">
    <property type="entry name" value="Pilus_assmbl_Flp-typ_CpaB"/>
</dbReference>
<organism evidence="2 3">
    <name type="scientific">Albidovulum sediminis</name>
    <dbReference type="NCBI Taxonomy" id="3066345"/>
    <lineage>
        <taxon>Bacteria</taxon>
        <taxon>Pseudomonadati</taxon>
        <taxon>Pseudomonadota</taxon>
        <taxon>Alphaproteobacteria</taxon>
        <taxon>Rhodobacterales</taxon>
        <taxon>Paracoccaceae</taxon>
        <taxon>Albidovulum</taxon>
    </lineage>
</organism>
<reference evidence="3" key="1">
    <citation type="submission" date="2023-07" db="EMBL/GenBank/DDBJ databases">
        <title>Defluviimonas sediminis sp. nov., isolated from mangrove sediment.</title>
        <authorList>
            <person name="Liu L."/>
            <person name="Li J."/>
            <person name="Huang Y."/>
            <person name="Pan J."/>
            <person name="Li M."/>
        </authorList>
    </citation>
    <scope>NUCLEOTIDE SEQUENCE [LARGE SCALE GENOMIC DNA]</scope>
    <source>
        <strain evidence="3">FT324</strain>
    </source>
</reference>
<dbReference type="NCBIfam" id="TIGR03177">
    <property type="entry name" value="pilus_cpaB"/>
    <property type="match status" value="1"/>
</dbReference>
<protein>
    <submittedName>
        <fullName evidence="2">Flp pilus assembly protein CpaB</fullName>
    </submittedName>
</protein>
<proteinExistence type="predicted"/>
<dbReference type="CDD" id="cd11614">
    <property type="entry name" value="SAF_CpaB_FlgA_like"/>
    <property type="match status" value="1"/>
</dbReference>
<dbReference type="EMBL" id="JAOCQF010000001">
    <property type="protein sequence ID" value="MCT8329915.1"/>
    <property type="molecule type" value="Genomic_DNA"/>
</dbReference>